<dbReference type="SMART" id="SM00450">
    <property type="entry name" value="RHOD"/>
    <property type="match status" value="1"/>
</dbReference>
<dbReference type="PROSITE" id="PS50206">
    <property type="entry name" value="RHODANESE_3"/>
    <property type="match status" value="1"/>
</dbReference>
<gene>
    <name evidence="2" type="ORF">HNR65_001247</name>
</gene>
<dbReference type="InterPro" id="IPR050229">
    <property type="entry name" value="GlpE_sulfurtransferase"/>
</dbReference>
<dbReference type="PANTHER" id="PTHR43031:SF7">
    <property type="entry name" value="NITRIC OXIDE REDUCTASE FLRD-NAD(+) REDUCTASE"/>
    <property type="match status" value="1"/>
</dbReference>
<evidence type="ECO:0000259" key="1">
    <source>
        <dbReference type="PROSITE" id="PS50206"/>
    </source>
</evidence>
<evidence type="ECO:0000313" key="3">
    <source>
        <dbReference type="Proteomes" id="UP000525298"/>
    </source>
</evidence>
<dbReference type="RefSeq" id="WP_181550596.1">
    <property type="nucleotide sequence ID" value="NZ_JACDUS010000003.1"/>
</dbReference>
<dbReference type="AlphaFoldDB" id="A0A7W0C842"/>
<proteinExistence type="predicted"/>
<dbReference type="PROSITE" id="PS51257">
    <property type="entry name" value="PROKAR_LIPOPROTEIN"/>
    <property type="match status" value="1"/>
</dbReference>
<evidence type="ECO:0000313" key="2">
    <source>
        <dbReference type="EMBL" id="MBA2880921.1"/>
    </source>
</evidence>
<comment type="caution">
    <text evidence="2">The sequence shown here is derived from an EMBL/GenBank/DDBJ whole genome shotgun (WGS) entry which is preliminary data.</text>
</comment>
<sequence>MGAKNKTIKAARQALGLIVLGCILAACTNLLRQNSLPFAGDWSADSRLSDDSGQSMVIGLAEASRMYAEDTAVFVDARPKDQYDQGYIRGAVSLPWQQVHERFMEAADRLETAETIICYCDGENCELSHDLALFLADMGFEDTRVLVNGWTVWKEAGLPTQSRNTDNE</sequence>
<feature type="domain" description="Rhodanese" evidence="1">
    <location>
        <begin position="68"/>
        <end position="162"/>
    </location>
</feature>
<dbReference type="Gene3D" id="3.40.250.10">
    <property type="entry name" value="Rhodanese-like domain"/>
    <property type="match status" value="1"/>
</dbReference>
<protein>
    <submittedName>
        <fullName evidence="2">Rhodanese-related sulfurtransferase</fullName>
    </submittedName>
</protein>
<dbReference type="GO" id="GO:0016740">
    <property type="term" value="F:transferase activity"/>
    <property type="evidence" value="ECO:0007669"/>
    <property type="project" value="UniProtKB-KW"/>
</dbReference>
<dbReference type="PANTHER" id="PTHR43031">
    <property type="entry name" value="FAD-DEPENDENT OXIDOREDUCTASE"/>
    <property type="match status" value="1"/>
</dbReference>
<keyword evidence="3" id="KW-1185">Reference proteome</keyword>
<name>A0A7W0C842_9BACT</name>
<reference evidence="2 3" key="1">
    <citation type="submission" date="2020-07" db="EMBL/GenBank/DDBJ databases">
        <title>Genomic Encyclopedia of Type Strains, Phase IV (KMG-IV): sequencing the most valuable type-strain genomes for metagenomic binning, comparative biology and taxonomic classification.</title>
        <authorList>
            <person name="Goeker M."/>
        </authorList>
    </citation>
    <scope>NUCLEOTIDE SEQUENCE [LARGE SCALE GENOMIC DNA]</scope>
    <source>
        <strain evidence="2 3">DSM 17721</strain>
    </source>
</reference>
<organism evidence="2 3">
    <name type="scientific">Desulfosalsimonas propionicica</name>
    <dbReference type="NCBI Taxonomy" id="332175"/>
    <lineage>
        <taxon>Bacteria</taxon>
        <taxon>Pseudomonadati</taxon>
        <taxon>Thermodesulfobacteriota</taxon>
        <taxon>Desulfobacteria</taxon>
        <taxon>Desulfobacterales</taxon>
        <taxon>Desulfosalsimonadaceae</taxon>
        <taxon>Desulfosalsimonas</taxon>
    </lineage>
</organism>
<dbReference type="Pfam" id="PF00581">
    <property type="entry name" value="Rhodanese"/>
    <property type="match status" value="1"/>
</dbReference>
<dbReference type="InterPro" id="IPR001763">
    <property type="entry name" value="Rhodanese-like_dom"/>
</dbReference>
<dbReference type="Proteomes" id="UP000525298">
    <property type="component" value="Unassembled WGS sequence"/>
</dbReference>
<accession>A0A7W0C842</accession>
<dbReference type="EMBL" id="JACDUS010000003">
    <property type="protein sequence ID" value="MBA2880921.1"/>
    <property type="molecule type" value="Genomic_DNA"/>
</dbReference>
<dbReference type="SUPFAM" id="SSF52821">
    <property type="entry name" value="Rhodanese/Cell cycle control phosphatase"/>
    <property type="match status" value="1"/>
</dbReference>
<keyword evidence="2" id="KW-0808">Transferase</keyword>
<dbReference type="InterPro" id="IPR036873">
    <property type="entry name" value="Rhodanese-like_dom_sf"/>
</dbReference>